<keyword evidence="2" id="KW-0677">Repeat</keyword>
<dbReference type="PANTHER" id="PTHR24408:SF58">
    <property type="entry name" value="TRANSCRIPTION FACTOR (TFIIIA), PUTATIVE (AFU_ORTHOLOGUE AFUA_1G05150)-RELATED"/>
    <property type="match status" value="1"/>
</dbReference>
<feature type="compositionally biased region" description="Basic residues" evidence="6">
    <location>
        <begin position="974"/>
        <end position="989"/>
    </location>
</feature>
<dbReference type="SUPFAM" id="SSF57667">
    <property type="entry name" value="beta-beta-alpha zinc fingers"/>
    <property type="match status" value="1"/>
</dbReference>
<feature type="compositionally biased region" description="Basic and acidic residues" evidence="6">
    <location>
        <begin position="519"/>
        <end position="529"/>
    </location>
</feature>
<evidence type="ECO:0000256" key="4">
    <source>
        <dbReference type="ARBA" id="ARBA00022833"/>
    </source>
</evidence>
<feature type="region of interest" description="Disordered" evidence="6">
    <location>
        <begin position="827"/>
        <end position="993"/>
    </location>
</feature>
<dbReference type="PROSITE" id="PS00028">
    <property type="entry name" value="ZINC_FINGER_C2H2_1"/>
    <property type="match status" value="1"/>
</dbReference>
<evidence type="ECO:0000259" key="7">
    <source>
        <dbReference type="PROSITE" id="PS50157"/>
    </source>
</evidence>
<dbReference type="AlphaFoldDB" id="A0A8H6XA98"/>
<feature type="compositionally biased region" description="Low complexity" evidence="6">
    <location>
        <begin position="702"/>
        <end position="711"/>
    </location>
</feature>
<keyword evidence="3 5" id="KW-0863">Zinc-finger</keyword>
<gene>
    <name evidence="8" type="ORF">MVEN_02130100</name>
</gene>
<keyword evidence="1" id="KW-0479">Metal-binding</keyword>
<dbReference type="SMART" id="SM00355">
    <property type="entry name" value="ZnF_C2H2"/>
    <property type="match status" value="2"/>
</dbReference>
<accession>A0A8H6XA98</accession>
<dbReference type="Gene3D" id="3.30.160.60">
    <property type="entry name" value="Classic Zinc Finger"/>
    <property type="match status" value="2"/>
</dbReference>
<dbReference type="GO" id="GO:0005634">
    <property type="term" value="C:nucleus"/>
    <property type="evidence" value="ECO:0007669"/>
    <property type="project" value="TreeGrafter"/>
</dbReference>
<dbReference type="InterPro" id="IPR036236">
    <property type="entry name" value="Znf_C2H2_sf"/>
</dbReference>
<name>A0A8H6XA98_9AGAR</name>
<dbReference type="InterPro" id="IPR013087">
    <property type="entry name" value="Znf_C2H2_type"/>
</dbReference>
<dbReference type="OrthoDB" id="4748970at2759"/>
<protein>
    <submittedName>
        <fullName evidence="8">Calcineurin responsive transcriptional factor</fullName>
    </submittedName>
</protein>
<dbReference type="EMBL" id="JACAZI010000022">
    <property type="protein sequence ID" value="KAF7336937.1"/>
    <property type="molecule type" value="Genomic_DNA"/>
</dbReference>
<dbReference type="PANTHER" id="PTHR24408">
    <property type="entry name" value="ZINC FINGER PROTEIN"/>
    <property type="match status" value="1"/>
</dbReference>
<reference evidence="8" key="1">
    <citation type="submission" date="2020-05" db="EMBL/GenBank/DDBJ databases">
        <title>Mycena genomes resolve the evolution of fungal bioluminescence.</title>
        <authorList>
            <person name="Tsai I.J."/>
        </authorList>
    </citation>
    <scope>NUCLEOTIDE SEQUENCE</scope>
    <source>
        <strain evidence="8">CCC161011</strain>
    </source>
</reference>
<feature type="region of interest" description="Disordered" evidence="6">
    <location>
        <begin position="1072"/>
        <end position="1142"/>
    </location>
</feature>
<dbReference type="GO" id="GO:0008270">
    <property type="term" value="F:zinc ion binding"/>
    <property type="evidence" value="ECO:0007669"/>
    <property type="project" value="UniProtKB-KW"/>
</dbReference>
<dbReference type="Pfam" id="PF00096">
    <property type="entry name" value="zf-C2H2"/>
    <property type="match status" value="1"/>
</dbReference>
<comment type="caution">
    <text evidence="8">The sequence shown here is derived from an EMBL/GenBank/DDBJ whole genome shotgun (WGS) entry which is preliminary data.</text>
</comment>
<feature type="region of interest" description="Disordered" evidence="6">
    <location>
        <begin position="672"/>
        <end position="815"/>
    </location>
</feature>
<dbReference type="PROSITE" id="PS50157">
    <property type="entry name" value="ZINC_FINGER_C2H2_2"/>
    <property type="match status" value="2"/>
</dbReference>
<evidence type="ECO:0000256" key="6">
    <source>
        <dbReference type="SAM" id="MobiDB-lite"/>
    </source>
</evidence>
<dbReference type="GO" id="GO:0043565">
    <property type="term" value="F:sequence-specific DNA binding"/>
    <property type="evidence" value="ECO:0007669"/>
    <property type="project" value="TreeGrafter"/>
</dbReference>
<organism evidence="8 9">
    <name type="scientific">Mycena venus</name>
    <dbReference type="NCBI Taxonomy" id="2733690"/>
    <lineage>
        <taxon>Eukaryota</taxon>
        <taxon>Fungi</taxon>
        <taxon>Dikarya</taxon>
        <taxon>Basidiomycota</taxon>
        <taxon>Agaricomycotina</taxon>
        <taxon>Agaricomycetes</taxon>
        <taxon>Agaricomycetidae</taxon>
        <taxon>Agaricales</taxon>
        <taxon>Marasmiineae</taxon>
        <taxon>Mycenaceae</taxon>
        <taxon>Mycena</taxon>
    </lineage>
</organism>
<evidence type="ECO:0000313" key="8">
    <source>
        <dbReference type="EMBL" id="KAF7336937.1"/>
    </source>
</evidence>
<evidence type="ECO:0000256" key="5">
    <source>
        <dbReference type="PROSITE-ProRule" id="PRU00042"/>
    </source>
</evidence>
<keyword evidence="4" id="KW-0862">Zinc</keyword>
<evidence type="ECO:0000256" key="3">
    <source>
        <dbReference type="ARBA" id="ARBA00022771"/>
    </source>
</evidence>
<evidence type="ECO:0000256" key="1">
    <source>
        <dbReference type="ARBA" id="ARBA00022723"/>
    </source>
</evidence>
<keyword evidence="9" id="KW-1185">Reference proteome</keyword>
<evidence type="ECO:0000313" key="9">
    <source>
        <dbReference type="Proteomes" id="UP000620124"/>
    </source>
</evidence>
<feature type="compositionally biased region" description="Low complexity" evidence="6">
    <location>
        <begin position="553"/>
        <end position="562"/>
    </location>
</feature>
<feature type="compositionally biased region" description="Low complexity" evidence="6">
    <location>
        <begin position="675"/>
        <end position="685"/>
    </location>
</feature>
<feature type="compositionally biased region" description="Polar residues" evidence="6">
    <location>
        <begin position="777"/>
        <end position="797"/>
    </location>
</feature>
<dbReference type="GO" id="GO:0000981">
    <property type="term" value="F:DNA-binding transcription factor activity, RNA polymerase II-specific"/>
    <property type="evidence" value="ECO:0007669"/>
    <property type="project" value="TreeGrafter"/>
</dbReference>
<evidence type="ECO:0000256" key="2">
    <source>
        <dbReference type="ARBA" id="ARBA00022737"/>
    </source>
</evidence>
<feature type="compositionally biased region" description="Pro residues" evidence="6">
    <location>
        <begin position="1111"/>
        <end position="1120"/>
    </location>
</feature>
<proteinExistence type="predicted"/>
<dbReference type="Proteomes" id="UP000620124">
    <property type="component" value="Unassembled WGS sequence"/>
</dbReference>
<feature type="domain" description="C2H2-type" evidence="7">
    <location>
        <begin position="1009"/>
        <end position="1038"/>
    </location>
</feature>
<feature type="region of interest" description="Disordered" evidence="6">
    <location>
        <begin position="497"/>
        <end position="652"/>
    </location>
</feature>
<feature type="compositionally biased region" description="Basic and acidic residues" evidence="6">
    <location>
        <begin position="541"/>
        <end position="552"/>
    </location>
</feature>
<feature type="domain" description="C2H2-type" evidence="7">
    <location>
        <begin position="1039"/>
        <end position="1066"/>
    </location>
</feature>
<sequence>MEQEDPSVLYAGPSHASQSASHMFQNATRFGIQRSQFMNVQGNMNIQPMVPYPTAASLVLSGTQGPQASQIVAPDPPSIPPTVESESGNYSKHLLRQGRGFPLYVPGPQINLPAAYRRTGVSIGDVGRVTPEGSFDFFFNIYLPADHPINDNDVPEDFHPLPGYASRDIGHYDFDPGNCVSSSSIQEITGDFQEFPGGEFIFNCVGSDGAVLALPHGAHLEKLENLENIRQYAAKHAESWYKYVNETRGRGLANGSLYLVTGWEKAKSWDMASFRDVPLQSDFQLSFRPTADADNGHRYRWHAPYCRRKHADLQPADGGPFNQTTFIHAFAISVCEGIWGRVFGAKICQPVDSATFGKSGTDFVPYGSGSQASSFMWSFFGGGTSSGGKQCAGATLVLGKGMVSDAFPIPKIVHPSQVIHGRIFREAPDAKVVITHDDDWRDILKDDGMRATRQSPSEFQQAVFDRFEIMDEDGTVFLMAKSHTTLARNAATEIVGDQRPDYGCSTVNDPPDMPLHGKSPVDQHQDYDNILRAGFEPSAPDESRILLDHGPNDHSSPSSNANDDSENDDVRRPGASSIPSNHIQASPRMDVAQAFDNMTFRSPNWGTEPLPRDRPASPHLPKPQSPPRLLLPDNGDDLGPRLHIVPATPVSGGGAAVPFQTSLETLHQGASLDVAQQQSQQAWKQSSHRDAPSASDPHNAPGNSSGSNSNSPLLFPGSNMSQSRPRRSPDNSLEPPSWEGGGNDFINQMSNIGSALDDTVGMGDLPHPGKRCDPTDGSPQSSSFGSHTAAGQGQLLNSSFSFGPPPGSPGLDNGLLSPDMSAWLWRSKSDASGRPPHVRQSRSEDIQSGSTLFPPDGGRGNQFLSPVEPPPSIRGHRYYYRNVSSEGSVRSEHGGSRDLGGGSNWGSASSSTLVGSVRSERGGSRDLGGGSNWGSAVSSTRPSPYPSPNVSPSPHYTDLPPDDPTSAPTVVSKQHVKTVRTSKASHNRRKQEATFMCPRPGLHNEEKSFLCKWPGCGKGFARQHDCKRHEQLHTNYRPFPCEGCKKPFARMDALNRHLRSEGGAECRRTLEANGRMPDFSSGSNGSGDLTPEHGHGGGKAQSYSTGSYPESPDPPPPLQPRMPGTGPKMEDPWANLKGVAKG</sequence>